<keyword evidence="4" id="KW-0732">Signal</keyword>
<evidence type="ECO:0000313" key="10">
    <source>
        <dbReference type="EMBL" id="KZT44058.1"/>
    </source>
</evidence>
<reference evidence="10 11" key="1">
    <citation type="journal article" date="2016" name="Mol. Biol. Evol.">
        <title>Comparative Genomics of Early-Diverging Mushroom-Forming Fungi Provides Insights into the Origins of Lignocellulose Decay Capabilities.</title>
        <authorList>
            <person name="Nagy L.G."/>
            <person name="Riley R."/>
            <person name="Tritt A."/>
            <person name="Adam C."/>
            <person name="Daum C."/>
            <person name="Floudas D."/>
            <person name="Sun H."/>
            <person name="Yadav J.S."/>
            <person name="Pangilinan J."/>
            <person name="Larsson K.H."/>
            <person name="Matsuura K."/>
            <person name="Barry K."/>
            <person name="Labutti K."/>
            <person name="Kuo R."/>
            <person name="Ohm R.A."/>
            <person name="Bhattacharya S.S."/>
            <person name="Shirouzu T."/>
            <person name="Yoshinaga Y."/>
            <person name="Martin F.M."/>
            <person name="Grigoriev I.V."/>
            <person name="Hibbett D.S."/>
        </authorList>
    </citation>
    <scope>NUCLEOTIDE SEQUENCE [LARGE SCALE GENOMIC DNA]</scope>
    <source>
        <strain evidence="10 11">HHB10207 ss-3</strain>
    </source>
</reference>
<evidence type="ECO:0000256" key="7">
    <source>
        <dbReference type="ARBA" id="ARBA00023157"/>
    </source>
</evidence>
<gene>
    <name evidence="10" type="ORF">SISSUDRAFT_968615</name>
</gene>
<evidence type="ECO:0000256" key="6">
    <source>
        <dbReference type="ARBA" id="ARBA00022824"/>
    </source>
</evidence>
<feature type="region of interest" description="Disordered" evidence="8">
    <location>
        <begin position="298"/>
        <end position="337"/>
    </location>
</feature>
<evidence type="ECO:0000256" key="1">
    <source>
        <dbReference type="ARBA" id="ARBA00004367"/>
    </source>
</evidence>
<dbReference type="GO" id="GO:0005789">
    <property type="term" value="C:endoplasmic reticulum membrane"/>
    <property type="evidence" value="ECO:0007669"/>
    <property type="project" value="UniProtKB-SubCell"/>
</dbReference>
<feature type="compositionally biased region" description="Basic and acidic residues" evidence="8">
    <location>
        <begin position="327"/>
        <end position="337"/>
    </location>
</feature>
<evidence type="ECO:0000256" key="8">
    <source>
        <dbReference type="SAM" id="MobiDB-lite"/>
    </source>
</evidence>
<feature type="region of interest" description="Disordered" evidence="8">
    <location>
        <begin position="50"/>
        <end position="70"/>
    </location>
</feature>
<dbReference type="Proteomes" id="UP000076798">
    <property type="component" value="Unassembled WGS sequence"/>
</dbReference>
<dbReference type="InterPro" id="IPR012913">
    <property type="entry name" value="OS9-like_dom"/>
</dbReference>
<comment type="subcellular location">
    <subcellularLocation>
        <location evidence="1">Endoplasmic reticulum membrane</location>
        <topology evidence="1">Peripheral membrane protein</topology>
        <orientation evidence="1">Lumenal side</orientation>
    </subcellularLocation>
</comment>
<dbReference type="Pfam" id="PF07915">
    <property type="entry name" value="PRKCSH"/>
    <property type="match status" value="1"/>
</dbReference>
<dbReference type="GO" id="GO:0030970">
    <property type="term" value="P:retrograde protein transport, ER to cytosol"/>
    <property type="evidence" value="ECO:0007669"/>
    <property type="project" value="TreeGrafter"/>
</dbReference>
<dbReference type="AlphaFoldDB" id="A0A166ITI3"/>
<organism evidence="10 11">
    <name type="scientific">Sistotremastrum suecicum HHB10207 ss-3</name>
    <dbReference type="NCBI Taxonomy" id="1314776"/>
    <lineage>
        <taxon>Eukaryota</taxon>
        <taxon>Fungi</taxon>
        <taxon>Dikarya</taxon>
        <taxon>Basidiomycota</taxon>
        <taxon>Agaricomycotina</taxon>
        <taxon>Agaricomycetes</taxon>
        <taxon>Sistotremastrales</taxon>
        <taxon>Sistotremastraceae</taxon>
        <taxon>Sistotremastrum</taxon>
    </lineage>
</organism>
<evidence type="ECO:0000313" key="11">
    <source>
        <dbReference type="Proteomes" id="UP000076798"/>
    </source>
</evidence>
<feature type="non-terminal residue" evidence="10">
    <location>
        <position position="361"/>
    </location>
</feature>
<dbReference type="STRING" id="1314776.A0A166ITI3"/>
<dbReference type="EMBL" id="KV428005">
    <property type="protein sequence ID" value="KZT44058.1"/>
    <property type="molecule type" value="Genomic_DNA"/>
</dbReference>
<dbReference type="SUPFAM" id="SSF50911">
    <property type="entry name" value="Mannose 6-phosphate receptor domain"/>
    <property type="match status" value="1"/>
</dbReference>
<dbReference type="PANTHER" id="PTHR15414">
    <property type="entry name" value="OS-9-RELATED"/>
    <property type="match status" value="1"/>
</dbReference>
<accession>A0A166ITI3</accession>
<dbReference type="Gene3D" id="2.70.130.10">
    <property type="entry name" value="Mannose-6-phosphate receptor binding domain"/>
    <property type="match status" value="1"/>
</dbReference>
<evidence type="ECO:0000259" key="9">
    <source>
        <dbReference type="PROSITE" id="PS51914"/>
    </source>
</evidence>
<proteinExistence type="inferred from homology"/>
<evidence type="ECO:0000256" key="4">
    <source>
        <dbReference type="ARBA" id="ARBA00022729"/>
    </source>
</evidence>
<feature type="region of interest" description="Disordered" evidence="8">
    <location>
        <begin position="155"/>
        <end position="190"/>
    </location>
</feature>
<keyword evidence="6" id="KW-0256">Endoplasmic reticulum</keyword>
<evidence type="ECO:0000256" key="3">
    <source>
        <dbReference type="ARBA" id="ARBA00018727"/>
    </source>
</evidence>
<name>A0A166ITI3_9AGAM</name>
<evidence type="ECO:0000256" key="5">
    <source>
        <dbReference type="ARBA" id="ARBA00022734"/>
    </source>
</evidence>
<keyword evidence="5" id="KW-0430">Lectin</keyword>
<protein>
    <recommendedName>
        <fullName evidence="3">Protein OS-9 homolog</fullName>
    </recommendedName>
</protein>
<dbReference type="OrthoDB" id="448954at2759"/>
<dbReference type="GO" id="GO:0030968">
    <property type="term" value="P:endoplasmic reticulum unfolded protein response"/>
    <property type="evidence" value="ECO:0007669"/>
    <property type="project" value="InterPro"/>
</dbReference>
<dbReference type="InterPro" id="IPR009011">
    <property type="entry name" value="Man6P_isomerase_rcpt-bd_dom_sf"/>
</dbReference>
<dbReference type="GO" id="GO:0030246">
    <property type="term" value="F:carbohydrate binding"/>
    <property type="evidence" value="ECO:0007669"/>
    <property type="project" value="UniProtKB-KW"/>
</dbReference>
<dbReference type="PROSITE" id="PS51914">
    <property type="entry name" value="MRH"/>
    <property type="match status" value="1"/>
</dbReference>
<dbReference type="InterPro" id="IPR044865">
    <property type="entry name" value="MRH_dom"/>
</dbReference>
<feature type="compositionally biased region" description="Acidic residues" evidence="8">
    <location>
        <begin position="55"/>
        <end position="70"/>
    </location>
</feature>
<feature type="domain" description="MRH" evidence="9">
    <location>
        <begin position="129"/>
        <end position="270"/>
    </location>
</feature>
<dbReference type="GO" id="GO:0005788">
    <property type="term" value="C:endoplasmic reticulum lumen"/>
    <property type="evidence" value="ECO:0007669"/>
    <property type="project" value="TreeGrafter"/>
</dbReference>
<keyword evidence="11" id="KW-1185">Reference proteome</keyword>
<feature type="non-terminal residue" evidence="10">
    <location>
        <position position="1"/>
    </location>
</feature>
<keyword evidence="7" id="KW-1015">Disulfide bond</keyword>
<dbReference type="InterPro" id="IPR045149">
    <property type="entry name" value="OS-9-like"/>
</dbReference>
<dbReference type="PANTHER" id="PTHR15414:SF0">
    <property type="entry name" value="ENDOPLASMIC RETICULUM LECTIN 1"/>
    <property type="match status" value="1"/>
</dbReference>
<sequence>PVTLAIAQSIPEDLHAFPKYSVSYLNALPVLNTTAQRWLKDGLHGGEQEFLSPWYDDDTAPPDSGPSDEEAAVLDTRRVRTLQYMRFGPQSAYLCYIPQPPPLPPPIADDPPISAPPSKSWQQLSSLAGKCLYHRQGWFTYSYCHNSHVRQFKELPHAHPHPPGGHTPEEDPDWEAFTLGRSPTADRSDDLATNTDAALANHLELARGARQRYLVQRWGDGTTCDKTGRKREIEVQFHCSMTTTDTIMFVKETTTCNYVLVIHTPRLCNEPGFKSRLEQMEEAPIRCRQIVDDVKGVEPSLAESEHPSFQRPRQPLIALPTEPADTDEAKAASKKKDTADAAAILRKALEALLGQAADGTQ</sequence>
<evidence type="ECO:0000256" key="2">
    <source>
        <dbReference type="ARBA" id="ARBA00009918"/>
    </source>
</evidence>
<comment type="similarity">
    <text evidence="2">Belongs to the OS-9 family.</text>
</comment>